<evidence type="ECO:0000256" key="9">
    <source>
        <dbReference type="ARBA" id="ARBA00029829"/>
    </source>
</evidence>
<organism evidence="14 15">
    <name type="scientific">Actinophytocola xinjiangensis</name>
    <dbReference type="NCBI Taxonomy" id="485602"/>
    <lineage>
        <taxon>Bacteria</taxon>
        <taxon>Bacillati</taxon>
        <taxon>Actinomycetota</taxon>
        <taxon>Actinomycetes</taxon>
        <taxon>Pseudonocardiales</taxon>
        <taxon>Pseudonocardiaceae</taxon>
    </lineage>
</organism>
<feature type="domain" description="Putative zinc-finger" evidence="13">
    <location>
        <begin position="8"/>
        <end position="40"/>
    </location>
</feature>
<evidence type="ECO:0000256" key="6">
    <source>
        <dbReference type="ARBA" id="ARBA00023015"/>
    </source>
</evidence>
<evidence type="ECO:0000256" key="8">
    <source>
        <dbReference type="ARBA" id="ARBA00023163"/>
    </source>
</evidence>
<keyword evidence="4 11" id="KW-0812">Transmembrane</keyword>
<keyword evidence="6" id="KW-0805">Transcription regulation</keyword>
<evidence type="ECO:0000256" key="11">
    <source>
        <dbReference type="SAM" id="Phobius"/>
    </source>
</evidence>
<keyword evidence="15" id="KW-1185">Reference proteome</keyword>
<dbReference type="InterPro" id="IPR018764">
    <property type="entry name" value="RskA_C"/>
</dbReference>
<comment type="caution">
    <text evidence="14">The sequence shown here is derived from an EMBL/GenBank/DDBJ whole genome shotgun (WGS) entry which is preliminary data.</text>
</comment>
<evidence type="ECO:0000256" key="10">
    <source>
        <dbReference type="ARBA" id="ARBA00030803"/>
    </source>
</evidence>
<keyword evidence="3" id="KW-1003">Cell membrane</keyword>
<dbReference type="Gene3D" id="1.10.10.1320">
    <property type="entry name" value="Anti-sigma factor, zinc-finger domain"/>
    <property type="match status" value="1"/>
</dbReference>
<gene>
    <name evidence="14" type="ORF">BLA60_06020</name>
</gene>
<evidence type="ECO:0000256" key="3">
    <source>
        <dbReference type="ARBA" id="ARBA00022475"/>
    </source>
</evidence>
<dbReference type="PANTHER" id="PTHR37461:SF1">
    <property type="entry name" value="ANTI-SIGMA-K FACTOR RSKA"/>
    <property type="match status" value="1"/>
</dbReference>
<dbReference type="EMBL" id="MSIF01000002">
    <property type="protein sequence ID" value="OLF12824.1"/>
    <property type="molecule type" value="Genomic_DNA"/>
</dbReference>
<dbReference type="InterPro" id="IPR041916">
    <property type="entry name" value="Anti_sigma_zinc_sf"/>
</dbReference>
<dbReference type="Proteomes" id="UP000185696">
    <property type="component" value="Unassembled WGS sequence"/>
</dbReference>
<evidence type="ECO:0000256" key="7">
    <source>
        <dbReference type="ARBA" id="ARBA00023136"/>
    </source>
</evidence>
<evidence type="ECO:0000313" key="15">
    <source>
        <dbReference type="Proteomes" id="UP000185696"/>
    </source>
</evidence>
<dbReference type="Pfam" id="PF13490">
    <property type="entry name" value="zf-HC2"/>
    <property type="match status" value="1"/>
</dbReference>
<comment type="subcellular location">
    <subcellularLocation>
        <location evidence="2">Cell membrane</location>
    </subcellularLocation>
    <subcellularLocation>
        <location evidence="1">Membrane</location>
        <topology evidence="1">Single-pass membrane protein</topology>
    </subcellularLocation>
</comment>
<dbReference type="Pfam" id="PF10099">
    <property type="entry name" value="RskA_C"/>
    <property type="match status" value="1"/>
</dbReference>
<feature type="domain" description="Anti-sigma K factor RskA C-terminal" evidence="12">
    <location>
        <begin position="104"/>
        <end position="239"/>
    </location>
</feature>
<name>A0A7Z0WQ11_9PSEU</name>
<protein>
    <recommendedName>
        <fullName evidence="10">Regulator of SigK</fullName>
    </recommendedName>
    <alternativeName>
        <fullName evidence="9">Sigma-K anti-sigma factor RskA</fullName>
    </alternativeName>
</protein>
<dbReference type="OrthoDB" id="153510at2"/>
<sequence length="244" mass="25760">MNTRPDAEIHALTGAYVLDALSDQERAAFEEHLGACETCAVEVSEFRETTARLALAASAQPPAGLRDAVLARIADVRQEGPGTGENVVPLPRSRARRWPLRLSVAAAAVLLLVSTTLGVLLARERQNSDDLQQQAQAVAAVLRSGDADISTSVSGDTRMTMVSSRDQDLVLLLADALPPAPSGHDYQAWTIGDGVRAAGLLVPRDGRAFLAVHGIDTATEIGITVEPAGGSERPTTDPIMQLEL</sequence>
<evidence type="ECO:0000259" key="13">
    <source>
        <dbReference type="Pfam" id="PF13490"/>
    </source>
</evidence>
<dbReference type="GO" id="GO:0006417">
    <property type="term" value="P:regulation of translation"/>
    <property type="evidence" value="ECO:0007669"/>
    <property type="project" value="TreeGrafter"/>
</dbReference>
<evidence type="ECO:0000256" key="5">
    <source>
        <dbReference type="ARBA" id="ARBA00022989"/>
    </source>
</evidence>
<dbReference type="InterPro" id="IPR051474">
    <property type="entry name" value="Anti-sigma-K/W_factor"/>
</dbReference>
<evidence type="ECO:0000313" key="14">
    <source>
        <dbReference type="EMBL" id="OLF12824.1"/>
    </source>
</evidence>
<dbReference type="RefSeq" id="WP_075131732.1">
    <property type="nucleotide sequence ID" value="NZ_MSIF01000002.1"/>
</dbReference>
<dbReference type="PANTHER" id="PTHR37461">
    <property type="entry name" value="ANTI-SIGMA-K FACTOR RSKA"/>
    <property type="match status" value="1"/>
</dbReference>
<keyword evidence="8" id="KW-0804">Transcription</keyword>
<feature type="transmembrane region" description="Helical" evidence="11">
    <location>
        <begin position="102"/>
        <end position="122"/>
    </location>
</feature>
<dbReference type="GO" id="GO:0005886">
    <property type="term" value="C:plasma membrane"/>
    <property type="evidence" value="ECO:0007669"/>
    <property type="project" value="UniProtKB-SubCell"/>
</dbReference>
<reference evidence="14 15" key="1">
    <citation type="submission" date="2016-12" db="EMBL/GenBank/DDBJ databases">
        <title>The draft genome sequence of Actinophytocola xinjiangensis.</title>
        <authorList>
            <person name="Wang W."/>
            <person name="Yuan L."/>
        </authorList>
    </citation>
    <scope>NUCLEOTIDE SEQUENCE [LARGE SCALE GENOMIC DNA]</scope>
    <source>
        <strain evidence="14 15">CGMCC 4.4663</strain>
    </source>
</reference>
<dbReference type="GO" id="GO:0016989">
    <property type="term" value="F:sigma factor antagonist activity"/>
    <property type="evidence" value="ECO:0007669"/>
    <property type="project" value="TreeGrafter"/>
</dbReference>
<evidence type="ECO:0000256" key="1">
    <source>
        <dbReference type="ARBA" id="ARBA00004167"/>
    </source>
</evidence>
<dbReference type="InterPro" id="IPR027383">
    <property type="entry name" value="Znf_put"/>
</dbReference>
<proteinExistence type="predicted"/>
<keyword evidence="5 11" id="KW-1133">Transmembrane helix</keyword>
<evidence type="ECO:0000259" key="12">
    <source>
        <dbReference type="Pfam" id="PF10099"/>
    </source>
</evidence>
<evidence type="ECO:0000256" key="4">
    <source>
        <dbReference type="ARBA" id="ARBA00022692"/>
    </source>
</evidence>
<accession>A0A7Z0WQ11</accession>
<dbReference type="AlphaFoldDB" id="A0A7Z0WQ11"/>
<evidence type="ECO:0000256" key="2">
    <source>
        <dbReference type="ARBA" id="ARBA00004236"/>
    </source>
</evidence>
<keyword evidence="7 11" id="KW-0472">Membrane</keyword>